<dbReference type="Proteomes" id="UP000321614">
    <property type="component" value="Unassembled WGS sequence"/>
</dbReference>
<keyword evidence="2" id="KW-1185">Reference proteome</keyword>
<organism evidence="1 2">
    <name type="scientific">Campylobacter insulaenigrae</name>
    <dbReference type="NCBI Taxonomy" id="260714"/>
    <lineage>
        <taxon>Bacteria</taxon>
        <taxon>Pseudomonadati</taxon>
        <taxon>Campylobacterota</taxon>
        <taxon>Epsilonproteobacteria</taxon>
        <taxon>Campylobacterales</taxon>
        <taxon>Campylobacteraceae</taxon>
        <taxon>Campylobacter</taxon>
    </lineage>
</organism>
<proteinExistence type="predicted"/>
<evidence type="ECO:0000313" key="1">
    <source>
        <dbReference type="EMBL" id="TWO27414.1"/>
    </source>
</evidence>
<reference evidence="1 2" key="1">
    <citation type="submission" date="2019-07" db="EMBL/GenBank/DDBJ databases">
        <title>Rapid identification of Enteric Bacteria from Whole Genome Sequences (WGS) using Average Nucleotide Identity (ANI).</title>
        <authorList>
            <person name="Lane C."/>
        </authorList>
    </citation>
    <scope>NUCLEOTIDE SEQUENCE [LARGE SCALE GENOMIC DNA]</scope>
    <source>
        <strain evidence="1 2">2011D-8905</strain>
    </source>
</reference>
<dbReference type="EMBL" id="VOAW01000008">
    <property type="protein sequence ID" value="TWO27414.1"/>
    <property type="molecule type" value="Genomic_DNA"/>
</dbReference>
<name>A0ABY3G5V9_9BACT</name>
<protein>
    <submittedName>
        <fullName evidence="1">Uncharacterized protein</fullName>
    </submittedName>
</protein>
<sequence>MKEVVKNLKNLVFDEKKLQFFTYGDYISAIALTSKIRLLTSSQMRSFDILRVILFRIYQKFQRQKGLFLYKPNDKCLKKINKKLYEFTLYFMIFENIFELNIQKRIVEDLHALKAKFDLLKNTKANYKEISKILNSVEIKNFLFNLEFVLKDDSDFFQGQKDTNLQELLNFIIKKELISLRKSILKSSNNFKEFDKINFIFKYFSKTYKNIDKIDLLIKNEKMILNQNEKSLKNINKIIEKLDR</sequence>
<evidence type="ECO:0000313" key="2">
    <source>
        <dbReference type="Proteomes" id="UP000321614"/>
    </source>
</evidence>
<comment type="caution">
    <text evidence="1">The sequence shown here is derived from an EMBL/GenBank/DDBJ whole genome shotgun (WGS) entry which is preliminary data.</text>
</comment>
<gene>
    <name evidence="1" type="ORF">ZA01_01575</name>
</gene>
<dbReference type="RefSeq" id="WP_147500402.1">
    <property type="nucleotide sequence ID" value="NZ_VOAW01000008.1"/>
</dbReference>
<accession>A0ABY3G5V9</accession>